<dbReference type="Proteomes" id="UP001485043">
    <property type="component" value="Unassembled WGS sequence"/>
</dbReference>
<dbReference type="InterPro" id="IPR022894">
    <property type="entry name" value="Oligoribonuclease"/>
</dbReference>
<dbReference type="SMART" id="SM00479">
    <property type="entry name" value="EXOIII"/>
    <property type="match status" value="1"/>
</dbReference>
<evidence type="ECO:0000256" key="4">
    <source>
        <dbReference type="ARBA" id="ARBA00022839"/>
    </source>
</evidence>
<proteinExistence type="inferred from homology"/>
<evidence type="ECO:0000313" key="7">
    <source>
        <dbReference type="Proteomes" id="UP001485043"/>
    </source>
</evidence>
<dbReference type="InterPro" id="IPR013520">
    <property type="entry name" value="Ribonucl_H"/>
</dbReference>
<dbReference type="Pfam" id="PF00929">
    <property type="entry name" value="RNase_T"/>
    <property type="match status" value="1"/>
</dbReference>
<accession>A0AAW1T638</accession>
<comment type="caution">
    <text evidence="6">The sequence shown here is derived from an EMBL/GenBank/DDBJ whole genome shotgun (WGS) entry which is preliminary data.</text>
</comment>
<keyword evidence="3" id="KW-0378">Hydrolase</keyword>
<dbReference type="InterPro" id="IPR012337">
    <property type="entry name" value="RNaseH-like_sf"/>
</dbReference>
<dbReference type="EMBL" id="JALJOV010000296">
    <property type="protein sequence ID" value="KAK9864985.1"/>
    <property type="molecule type" value="Genomic_DNA"/>
</dbReference>
<feature type="domain" description="Exonuclease" evidence="5">
    <location>
        <begin position="24"/>
        <end position="198"/>
    </location>
</feature>
<reference evidence="6 7" key="1">
    <citation type="journal article" date="2024" name="Nat. Commun.">
        <title>Phylogenomics reveals the evolutionary origins of lichenization in chlorophyte algae.</title>
        <authorList>
            <person name="Puginier C."/>
            <person name="Libourel C."/>
            <person name="Otte J."/>
            <person name="Skaloud P."/>
            <person name="Haon M."/>
            <person name="Grisel S."/>
            <person name="Petersen M."/>
            <person name="Berrin J.G."/>
            <person name="Delaux P.M."/>
            <person name="Dal Grande F."/>
            <person name="Keller J."/>
        </authorList>
    </citation>
    <scope>NUCLEOTIDE SEQUENCE [LARGE SCALE GENOMIC DNA]</scope>
    <source>
        <strain evidence="6 7">SAG 2523</strain>
    </source>
</reference>
<dbReference type="FunFam" id="3.30.420.10:FF:000003">
    <property type="entry name" value="Oligoribonuclease"/>
    <property type="match status" value="1"/>
</dbReference>
<keyword evidence="2" id="KW-0540">Nuclease</keyword>
<name>A0AAW1T638_9CHLO</name>
<evidence type="ECO:0000256" key="3">
    <source>
        <dbReference type="ARBA" id="ARBA00022801"/>
    </source>
</evidence>
<dbReference type="SUPFAM" id="SSF53098">
    <property type="entry name" value="Ribonuclease H-like"/>
    <property type="match status" value="1"/>
</dbReference>
<keyword evidence="7" id="KW-1185">Reference proteome</keyword>
<evidence type="ECO:0000256" key="2">
    <source>
        <dbReference type="ARBA" id="ARBA00022722"/>
    </source>
</evidence>
<dbReference type="AlphaFoldDB" id="A0AAW1T638"/>
<dbReference type="GO" id="GO:0005739">
    <property type="term" value="C:mitochondrion"/>
    <property type="evidence" value="ECO:0007669"/>
    <property type="project" value="TreeGrafter"/>
</dbReference>
<organism evidence="6 7">
    <name type="scientific">Apatococcus fuscideae</name>
    <dbReference type="NCBI Taxonomy" id="2026836"/>
    <lineage>
        <taxon>Eukaryota</taxon>
        <taxon>Viridiplantae</taxon>
        <taxon>Chlorophyta</taxon>
        <taxon>core chlorophytes</taxon>
        <taxon>Trebouxiophyceae</taxon>
        <taxon>Chlorellales</taxon>
        <taxon>Chlorellaceae</taxon>
        <taxon>Apatococcus</taxon>
    </lineage>
</organism>
<dbReference type="PANTHER" id="PTHR11046:SF0">
    <property type="entry name" value="OLIGORIBONUCLEASE, MITOCHONDRIAL"/>
    <property type="match status" value="1"/>
</dbReference>
<evidence type="ECO:0000259" key="5">
    <source>
        <dbReference type="SMART" id="SM00479"/>
    </source>
</evidence>
<gene>
    <name evidence="6" type="ORF">WJX84_003901</name>
</gene>
<dbReference type="Gene3D" id="3.30.420.10">
    <property type="entry name" value="Ribonuclease H-like superfamily/Ribonuclease H"/>
    <property type="match status" value="1"/>
</dbReference>
<dbReference type="CDD" id="cd06135">
    <property type="entry name" value="Orn"/>
    <property type="match status" value="1"/>
</dbReference>
<evidence type="ECO:0000256" key="1">
    <source>
        <dbReference type="ARBA" id="ARBA00009921"/>
    </source>
</evidence>
<dbReference type="NCBIfam" id="NF003765">
    <property type="entry name" value="PRK05359.1"/>
    <property type="match status" value="1"/>
</dbReference>
<dbReference type="GO" id="GO:0003676">
    <property type="term" value="F:nucleic acid binding"/>
    <property type="evidence" value="ECO:0007669"/>
    <property type="project" value="InterPro"/>
</dbReference>
<comment type="similarity">
    <text evidence="1">Belongs to the oligoribonuclease family.</text>
</comment>
<protein>
    <recommendedName>
        <fullName evidence="5">Exonuclease domain-containing protein</fullName>
    </recommendedName>
</protein>
<sequence length="200" mass="22661">MFENSNSKATASAGECKPRRLSNPIAWLDLEMTGLDLEKDTILQAAMIITDGQLRKQIKGPDIAVHQPDAVLQSMNDWCTTHHTGSGLVARCRQSSIRMAEAEEQLLAFVQPYTRPGMCPLAGNSVHMDVAFLRKHMPLLLAHFHHRLVDVSSVSELARRWFPQDYNTRPQKSNSHLAMADIQESIDELQHYRSTIFRKK</sequence>
<dbReference type="PANTHER" id="PTHR11046">
    <property type="entry name" value="OLIGORIBONUCLEASE, MITOCHONDRIAL"/>
    <property type="match status" value="1"/>
</dbReference>
<keyword evidence="4" id="KW-0269">Exonuclease</keyword>
<dbReference type="InterPro" id="IPR036397">
    <property type="entry name" value="RNaseH_sf"/>
</dbReference>
<dbReference type="GO" id="GO:0000175">
    <property type="term" value="F:3'-5'-RNA exonuclease activity"/>
    <property type="evidence" value="ECO:0007669"/>
    <property type="project" value="InterPro"/>
</dbReference>
<evidence type="ECO:0000313" key="6">
    <source>
        <dbReference type="EMBL" id="KAK9864985.1"/>
    </source>
</evidence>